<evidence type="ECO:0000259" key="1">
    <source>
        <dbReference type="SMART" id="SM00460"/>
    </source>
</evidence>
<feature type="domain" description="Transglutaminase-like" evidence="1">
    <location>
        <begin position="158"/>
        <end position="218"/>
    </location>
</feature>
<dbReference type="Gene3D" id="3.10.620.30">
    <property type="match status" value="1"/>
</dbReference>
<organism evidence="2 3">
    <name type="scientific">Novosphingobium soli</name>
    <dbReference type="NCBI Taxonomy" id="574956"/>
    <lineage>
        <taxon>Bacteria</taxon>
        <taxon>Pseudomonadati</taxon>
        <taxon>Pseudomonadota</taxon>
        <taxon>Alphaproteobacteria</taxon>
        <taxon>Sphingomonadales</taxon>
        <taxon>Sphingomonadaceae</taxon>
        <taxon>Novosphingobium</taxon>
    </lineage>
</organism>
<dbReference type="SMART" id="SM00460">
    <property type="entry name" value="TGc"/>
    <property type="match status" value="1"/>
</dbReference>
<accession>A0ABV6CY11</accession>
<dbReference type="InterPro" id="IPR038765">
    <property type="entry name" value="Papain-like_cys_pep_sf"/>
</dbReference>
<dbReference type="Proteomes" id="UP001589798">
    <property type="component" value="Unassembled WGS sequence"/>
</dbReference>
<sequence length="261" mass="28270">MQLSIVTTLDYAVPEPVDVLLQLEAAMIPEQHVLHAHIDLPPLDHFARVPAQAYIGERIWLRTGAPLKVRYEATVEVDRILADIATLPAVPPHLLPGETVDYLMPSRYCTSDTFHEFVQKEFGTLQGGARVAAIRDHLAGRLTYEAGSSDSSTTAADTFRSGKGVCRDYAHLMIALVRASGIPARFASVYGLGVEPQDFHAVAEVFLDGMWHMVDATGMTTPAQIAKIGIGRDAADVSFLTSYGDVELVSQSVQVTQATPA</sequence>
<dbReference type="EMBL" id="JBHLWK010000015">
    <property type="protein sequence ID" value="MFC0205281.1"/>
    <property type="molecule type" value="Genomic_DNA"/>
</dbReference>
<proteinExistence type="predicted"/>
<protein>
    <submittedName>
        <fullName evidence="2">Transglutaminase family protein</fullName>
    </submittedName>
</protein>
<dbReference type="RefSeq" id="WP_379488010.1">
    <property type="nucleotide sequence ID" value="NZ_JBHLWK010000015.1"/>
</dbReference>
<evidence type="ECO:0000313" key="3">
    <source>
        <dbReference type="Proteomes" id="UP001589798"/>
    </source>
</evidence>
<evidence type="ECO:0000313" key="2">
    <source>
        <dbReference type="EMBL" id="MFC0205281.1"/>
    </source>
</evidence>
<reference evidence="2 3" key="1">
    <citation type="submission" date="2024-09" db="EMBL/GenBank/DDBJ databases">
        <authorList>
            <person name="Sun Q."/>
            <person name="Mori K."/>
        </authorList>
    </citation>
    <scope>NUCLEOTIDE SEQUENCE [LARGE SCALE GENOMIC DNA]</scope>
    <source>
        <strain evidence="2 3">CCM 7706</strain>
    </source>
</reference>
<comment type="caution">
    <text evidence="2">The sequence shown here is derived from an EMBL/GenBank/DDBJ whole genome shotgun (WGS) entry which is preliminary data.</text>
</comment>
<dbReference type="InterPro" id="IPR002931">
    <property type="entry name" value="Transglutaminase-like"/>
</dbReference>
<dbReference type="Gene3D" id="2.60.40.2250">
    <property type="match status" value="1"/>
</dbReference>
<name>A0ABV6CY11_9SPHN</name>
<dbReference type="PANTHER" id="PTHR33490">
    <property type="entry name" value="BLR5614 PROTEIN-RELATED"/>
    <property type="match status" value="1"/>
</dbReference>
<dbReference type="SUPFAM" id="SSF54001">
    <property type="entry name" value="Cysteine proteinases"/>
    <property type="match status" value="1"/>
</dbReference>
<keyword evidence="3" id="KW-1185">Reference proteome</keyword>
<gene>
    <name evidence="2" type="ORF">ACFFJC_13490</name>
</gene>
<dbReference type="Pfam" id="PF01841">
    <property type="entry name" value="Transglut_core"/>
    <property type="match status" value="1"/>
</dbReference>
<dbReference type="PANTHER" id="PTHR33490:SF12">
    <property type="entry name" value="BLL5557 PROTEIN"/>
    <property type="match status" value="1"/>
</dbReference>